<sequence>METRDTQSGRPSWSLSPENLAVAYGQAQFMSSTGAPSDSGWFGPLAPLAPIAPPAVAGRGFDFPSGYNIAVGARAFEPIGFSDLRALAETYDLLRLVIETRKDQIERMAWSLRPRAGTRGPGPARIAELTRFFERPDGEHCFSDWLRMLLEDLFVIDAPTLWRQRARNGALVALHPLDGGTIKRVIDDWGRTPQSYFDGAQWVYPVAYQQILKGYPAVDYTARDIFYAPRNPRAGRIYGFSPVEQIVMTASIALKRQTFTLSHFTEGNIPESLIGVPESWTPDQIKNFQDYWDAYFTGDLAARRRAKFVPGGVAKTFIQTKEPELKNLFDEWLARIVCYAFSVSPQAFVAHVNRATGETQKEMAEEEGLWPVLMWVKRLIERVLIEDFGESEIEFAWGSDAQIDAEQQQRILVAYVGSGILTRDEARQKLGLAPLERDEARDDASADADDFGKA</sequence>
<keyword evidence="3" id="KW-1185">Reference proteome</keyword>
<dbReference type="KEGG" id="mhey:H2LOC_008985"/>
<organism evidence="2 3">
    <name type="scientific">Methylocystis heyeri</name>
    <dbReference type="NCBI Taxonomy" id="391905"/>
    <lineage>
        <taxon>Bacteria</taxon>
        <taxon>Pseudomonadati</taxon>
        <taxon>Pseudomonadota</taxon>
        <taxon>Alphaproteobacteria</taxon>
        <taxon>Hyphomicrobiales</taxon>
        <taxon>Methylocystaceae</taxon>
        <taxon>Methylocystis</taxon>
    </lineage>
</organism>
<dbReference type="Pfam" id="PF04860">
    <property type="entry name" value="Phage_portal"/>
    <property type="match status" value="1"/>
</dbReference>
<proteinExistence type="predicted"/>
<name>A0A6B8KMA3_9HYPH</name>
<feature type="region of interest" description="Disordered" evidence="1">
    <location>
        <begin position="432"/>
        <end position="454"/>
    </location>
</feature>
<feature type="compositionally biased region" description="Basic and acidic residues" evidence="1">
    <location>
        <begin position="435"/>
        <end position="454"/>
    </location>
</feature>
<gene>
    <name evidence="2" type="ORF">H2LOC_008985</name>
</gene>
<dbReference type="EMBL" id="CP046052">
    <property type="protein sequence ID" value="QGM48008.1"/>
    <property type="molecule type" value="Genomic_DNA"/>
</dbReference>
<reference evidence="2 3" key="1">
    <citation type="submission" date="2019-11" db="EMBL/GenBank/DDBJ databases">
        <title>The genome sequence of Methylocystis heyeri.</title>
        <authorList>
            <person name="Oshkin I.Y."/>
            <person name="Miroshnikov K."/>
            <person name="Dedysh S.N."/>
        </authorList>
    </citation>
    <scope>NUCLEOTIDE SEQUENCE [LARGE SCALE GENOMIC DNA]</scope>
    <source>
        <strain evidence="2 3">H2</strain>
    </source>
</reference>
<dbReference type="Proteomes" id="UP000309061">
    <property type="component" value="Chromosome"/>
</dbReference>
<dbReference type="AlphaFoldDB" id="A0A6B8KMA3"/>
<protein>
    <submittedName>
        <fullName evidence="2">Phage portal protein</fullName>
    </submittedName>
</protein>
<evidence type="ECO:0000256" key="1">
    <source>
        <dbReference type="SAM" id="MobiDB-lite"/>
    </source>
</evidence>
<evidence type="ECO:0000313" key="3">
    <source>
        <dbReference type="Proteomes" id="UP000309061"/>
    </source>
</evidence>
<dbReference type="OrthoDB" id="7524317at2"/>
<dbReference type="InterPro" id="IPR006944">
    <property type="entry name" value="Phage/GTA_portal"/>
</dbReference>
<evidence type="ECO:0000313" key="2">
    <source>
        <dbReference type="EMBL" id="QGM48008.1"/>
    </source>
</evidence>
<accession>A0A6B8KMA3</accession>